<sequence length="64" mass="7577">MISVEYEMLQQVKMSKAKNRSLLGVDIFFTLDSNRKMVHTLDRHSLPLPFIQELCDNVLEHRIF</sequence>
<dbReference type="STRING" id="1121416.SAMN02745220_00320"/>
<dbReference type="AlphaFoldDB" id="A0A1M7XWM3"/>
<dbReference type="Proteomes" id="UP000184603">
    <property type="component" value="Unassembled WGS sequence"/>
</dbReference>
<reference evidence="1 2" key="1">
    <citation type="submission" date="2016-12" db="EMBL/GenBank/DDBJ databases">
        <authorList>
            <person name="Song W.-J."/>
            <person name="Kurnit D.M."/>
        </authorList>
    </citation>
    <scope>NUCLEOTIDE SEQUENCE [LARGE SCALE GENOMIC DNA]</scope>
    <source>
        <strain evidence="1 2">DSM 18488</strain>
    </source>
</reference>
<organism evidence="1 2">
    <name type="scientific">Desulfopila aestuarii DSM 18488</name>
    <dbReference type="NCBI Taxonomy" id="1121416"/>
    <lineage>
        <taxon>Bacteria</taxon>
        <taxon>Pseudomonadati</taxon>
        <taxon>Thermodesulfobacteriota</taxon>
        <taxon>Desulfobulbia</taxon>
        <taxon>Desulfobulbales</taxon>
        <taxon>Desulfocapsaceae</taxon>
        <taxon>Desulfopila</taxon>
    </lineage>
</organism>
<name>A0A1M7XWM3_9BACT</name>
<gene>
    <name evidence="1" type="ORF">SAMN02745220_00320</name>
</gene>
<protein>
    <submittedName>
        <fullName evidence="1">Uncharacterized protein</fullName>
    </submittedName>
</protein>
<dbReference type="EMBL" id="FRFE01000001">
    <property type="protein sequence ID" value="SHO43168.1"/>
    <property type="molecule type" value="Genomic_DNA"/>
</dbReference>
<keyword evidence="2" id="KW-1185">Reference proteome</keyword>
<proteinExistence type="predicted"/>
<evidence type="ECO:0000313" key="2">
    <source>
        <dbReference type="Proteomes" id="UP000184603"/>
    </source>
</evidence>
<evidence type="ECO:0000313" key="1">
    <source>
        <dbReference type="EMBL" id="SHO43168.1"/>
    </source>
</evidence>
<accession>A0A1M7XWM3</accession>